<dbReference type="Pfam" id="PF19112">
    <property type="entry name" value="VanA_C"/>
    <property type="match status" value="1"/>
</dbReference>
<dbReference type="CDD" id="cd03469">
    <property type="entry name" value="Rieske_RO_Alpha_N"/>
    <property type="match status" value="1"/>
</dbReference>
<dbReference type="SUPFAM" id="SSF55961">
    <property type="entry name" value="Bet v1-like"/>
    <property type="match status" value="1"/>
</dbReference>
<evidence type="ECO:0000256" key="2">
    <source>
        <dbReference type="ARBA" id="ARBA00022723"/>
    </source>
</evidence>
<keyword evidence="5" id="KW-0411">Iron-sulfur</keyword>
<evidence type="ECO:0000256" key="1">
    <source>
        <dbReference type="ARBA" id="ARBA00022714"/>
    </source>
</evidence>
<dbReference type="GO" id="GO:0046872">
    <property type="term" value="F:metal ion binding"/>
    <property type="evidence" value="ECO:0007669"/>
    <property type="project" value="UniProtKB-KW"/>
</dbReference>
<evidence type="ECO:0000256" key="3">
    <source>
        <dbReference type="ARBA" id="ARBA00023002"/>
    </source>
</evidence>
<sequence>LGLKPQENSMSPELPDKLFRCWHPVAYSEEVDGSTPFAAKLLQEMIVIWRTADGAPHAMKDLCIHRGTALSLGHLADDCIVCPYHGWRYDPSGACTLIPQATNTNIPVKARLVSYQCQERYGLIWVALSDPVYPLPDIPELEDNTWQVIHTGPYAWECDASRQVENFTDFGHFPWVHPGLLGDIDRPLVPDHAVRVEGHVLHYELVRPEATNTEDFPIFANEEKKTPERRSRYELHCPYTILLRLGWGGEKGMFYFFVSQPIAHDACRGYCIVARNYDLDEPERLIQEFENTIFSQDKRVVLSQRPEMVPFDLADELHLNFDAVAVNYRRTMQQEELSYYPAPTERS</sequence>
<dbReference type="InterPro" id="IPR036922">
    <property type="entry name" value="Rieske_2Fe-2S_sf"/>
</dbReference>
<organism evidence="7">
    <name type="scientific">marine metagenome</name>
    <dbReference type="NCBI Taxonomy" id="408172"/>
    <lineage>
        <taxon>unclassified sequences</taxon>
        <taxon>metagenomes</taxon>
        <taxon>ecological metagenomes</taxon>
    </lineage>
</organism>
<dbReference type="Gene3D" id="3.90.380.10">
    <property type="entry name" value="Naphthalene 1,2-dioxygenase Alpha Subunit, Chain A, domain 1"/>
    <property type="match status" value="1"/>
</dbReference>
<feature type="non-terminal residue" evidence="7">
    <location>
        <position position="1"/>
    </location>
</feature>
<dbReference type="PANTHER" id="PTHR21266:SF60">
    <property type="entry name" value="3-KETOSTEROID-9-ALPHA-MONOOXYGENASE, OXYGENASE COMPONENT"/>
    <property type="match status" value="1"/>
</dbReference>
<dbReference type="SUPFAM" id="SSF50022">
    <property type="entry name" value="ISP domain"/>
    <property type="match status" value="1"/>
</dbReference>
<gene>
    <name evidence="7" type="ORF">METZ01_LOCUS322468</name>
</gene>
<keyword evidence="1" id="KW-0001">2Fe-2S</keyword>
<dbReference type="InterPro" id="IPR050584">
    <property type="entry name" value="Cholesterol_7-desaturase"/>
</dbReference>
<feature type="domain" description="Rieske" evidence="6">
    <location>
        <begin position="22"/>
        <end position="126"/>
    </location>
</feature>
<dbReference type="Gene3D" id="2.102.10.10">
    <property type="entry name" value="Rieske [2Fe-2S] iron-sulphur domain"/>
    <property type="match status" value="1"/>
</dbReference>
<dbReference type="InterPro" id="IPR044043">
    <property type="entry name" value="VanA_C_cat"/>
</dbReference>
<dbReference type="EMBL" id="UINC01105578">
    <property type="protein sequence ID" value="SVC69614.1"/>
    <property type="molecule type" value="Genomic_DNA"/>
</dbReference>
<dbReference type="Pfam" id="PF00355">
    <property type="entry name" value="Rieske"/>
    <property type="match status" value="1"/>
</dbReference>
<dbReference type="InterPro" id="IPR017941">
    <property type="entry name" value="Rieske_2Fe-2S"/>
</dbReference>
<dbReference type="AlphaFoldDB" id="A0A382P891"/>
<evidence type="ECO:0000256" key="5">
    <source>
        <dbReference type="ARBA" id="ARBA00023014"/>
    </source>
</evidence>
<dbReference type="GO" id="GO:0016491">
    <property type="term" value="F:oxidoreductase activity"/>
    <property type="evidence" value="ECO:0007669"/>
    <property type="project" value="UniProtKB-KW"/>
</dbReference>
<keyword evidence="3" id="KW-0560">Oxidoreductase</keyword>
<name>A0A382P891_9ZZZZ</name>
<evidence type="ECO:0000256" key="4">
    <source>
        <dbReference type="ARBA" id="ARBA00023004"/>
    </source>
</evidence>
<keyword evidence="2" id="KW-0479">Metal-binding</keyword>
<evidence type="ECO:0000259" key="6">
    <source>
        <dbReference type="PROSITE" id="PS51296"/>
    </source>
</evidence>
<protein>
    <recommendedName>
        <fullName evidence="6">Rieske domain-containing protein</fullName>
    </recommendedName>
</protein>
<evidence type="ECO:0000313" key="7">
    <source>
        <dbReference type="EMBL" id="SVC69614.1"/>
    </source>
</evidence>
<accession>A0A382P891</accession>
<proteinExistence type="predicted"/>
<dbReference type="PROSITE" id="PS51296">
    <property type="entry name" value="RIESKE"/>
    <property type="match status" value="1"/>
</dbReference>
<dbReference type="PANTHER" id="PTHR21266">
    <property type="entry name" value="IRON-SULFUR DOMAIN CONTAINING PROTEIN"/>
    <property type="match status" value="1"/>
</dbReference>
<reference evidence="7" key="1">
    <citation type="submission" date="2018-05" db="EMBL/GenBank/DDBJ databases">
        <authorList>
            <person name="Lanie J.A."/>
            <person name="Ng W.-L."/>
            <person name="Kazmierczak K.M."/>
            <person name="Andrzejewski T.M."/>
            <person name="Davidsen T.M."/>
            <person name="Wayne K.J."/>
            <person name="Tettelin H."/>
            <person name="Glass J.I."/>
            <person name="Rusch D."/>
            <person name="Podicherti R."/>
            <person name="Tsui H.-C.T."/>
            <person name="Winkler M.E."/>
        </authorList>
    </citation>
    <scope>NUCLEOTIDE SEQUENCE</scope>
</reference>
<dbReference type="GO" id="GO:0051537">
    <property type="term" value="F:2 iron, 2 sulfur cluster binding"/>
    <property type="evidence" value="ECO:0007669"/>
    <property type="project" value="UniProtKB-KW"/>
</dbReference>
<keyword evidence="4" id="KW-0408">Iron</keyword>